<dbReference type="Proteomes" id="UP000825890">
    <property type="component" value="Unassembled WGS sequence"/>
</dbReference>
<dbReference type="EMBL" id="BOLY01000001">
    <property type="protein sequence ID" value="GIZ38760.1"/>
    <property type="molecule type" value="Genomic_DNA"/>
</dbReference>
<name>A0A9P3FDP4_9PEZI</name>
<proteinExistence type="predicted"/>
<evidence type="ECO:0000313" key="1">
    <source>
        <dbReference type="EMBL" id="GIZ38760.1"/>
    </source>
</evidence>
<organism evidence="1 2">
    <name type="scientific">Cercospora kikuchii</name>
    <dbReference type="NCBI Taxonomy" id="84275"/>
    <lineage>
        <taxon>Eukaryota</taxon>
        <taxon>Fungi</taxon>
        <taxon>Dikarya</taxon>
        <taxon>Ascomycota</taxon>
        <taxon>Pezizomycotina</taxon>
        <taxon>Dothideomycetes</taxon>
        <taxon>Dothideomycetidae</taxon>
        <taxon>Mycosphaerellales</taxon>
        <taxon>Mycosphaerellaceae</taxon>
        <taxon>Cercospora</taxon>
    </lineage>
</organism>
<dbReference type="GeneID" id="68287739"/>
<gene>
    <name evidence="1" type="ORF">CKM354_000216400</name>
</gene>
<sequence length="149" mass="16062">MPKSIVITAPLREALTACFVATTRLSTGDTDVAAPPEALIDIWKGERGLSNESTLQSHCTTALWRPCRDLLLLRAVTVVDRGGDGDVLDFEWLLSEVVKTGQLPQLDEEELDWLVKAVESRLGTVGRLVVAAMLSGEDAAAAVQLSCMN</sequence>
<keyword evidence="2" id="KW-1185">Reference proteome</keyword>
<dbReference type="RefSeq" id="XP_044653247.1">
    <property type="nucleotide sequence ID" value="XM_044797312.1"/>
</dbReference>
<evidence type="ECO:0000313" key="2">
    <source>
        <dbReference type="Proteomes" id="UP000825890"/>
    </source>
</evidence>
<dbReference type="AlphaFoldDB" id="A0A9P3FDP4"/>
<reference evidence="1 2" key="1">
    <citation type="submission" date="2021-01" db="EMBL/GenBank/DDBJ databases">
        <title>Cercospora kikuchii MAFF 305040 whole genome shotgun sequence.</title>
        <authorList>
            <person name="Kashiwa T."/>
            <person name="Suzuki T."/>
        </authorList>
    </citation>
    <scope>NUCLEOTIDE SEQUENCE [LARGE SCALE GENOMIC DNA]</scope>
    <source>
        <strain evidence="1 2">MAFF 305040</strain>
    </source>
</reference>
<accession>A0A9P3FDP4</accession>
<comment type="caution">
    <text evidence="1">The sequence shown here is derived from an EMBL/GenBank/DDBJ whole genome shotgun (WGS) entry which is preliminary data.</text>
</comment>
<dbReference type="OrthoDB" id="5418922at2759"/>
<protein>
    <submittedName>
        <fullName evidence="1">Uncharacterized protein</fullName>
    </submittedName>
</protein>